<dbReference type="EMBL" id="JAWDGP010004149">
    <property type="protein sequence ID" value="KAK3767455.1"/>
    <property type="molecule type" value="Genomic_DNA"/>
</dbReference>
<accession>A0AAE0ZDY9</accession>
<dbReference type="AlphaFoldDB" id="A0AAE0ZDY9"/>
<gene>
    <name evidence="2" type="ORF">RRG08_032130</name>
</gene>
<comment type="caution">
    <text evidence="2">The sequence shown here is derived from an EMBL/GenBank/DDBJ whole genome shotgun (WGS) entry which is preliminary data.</text>
</comment>
<dbReference type="Proteomes" id="UP001283361">
    <property type="component" value="Unassembled WGS sequence"/>
</dbReference>
<protein>
    <submittedName>
        <fullName evidence="2">Uncharacterized protein</fullName>
    </submittedName>
</protein>
<organism evidence="2 3">
    <name type="scientific">Elysia crispata</name>
    <name type="common">lettuce slug</name>
    <dbReference type="NCBI Taxonomy" id="231223"/>
    <lineage>
        <taxon>Eukaryota</taxon>
        <taxon>Metazoa</taxon>
        <taxon>Spiralia</taxon>
        <taxon>Lophotrochozoa</taxon>
        <taxon>Mollusca</taxon>
        <taxon>Gastropoda</taxon>
        <taxon>Heterobranchia</taxon>
        <taxon>Euthyneura</taxon>
        <taxon>Panpulmonata</taxon>
        <taxon>Sacoglossa</taxon>
        <taxon>Placobranchoidea</taxon>
        <taxon>Plakobranchidae</taxon>
        <taxon>Elysia</taxon>
    </lineage>
</organism>
<evidence type="ECO:0000256" key="1">
    <source>
        <dbReference type="SAM" id="MobiDB-lite"/>
    </source>
</evidence>
<feature type="region of interest" description="Disordered" evidence="1">
    <location>
        <begin position="1"/>
        <end position="26"/>
    </location>
</feature>
<sequence length="128" mass="13733">MGREPASTRQVFPQHGGSTNLSCPTGRRCEPSQTSVGLESSVDLKCNAAAVTQLQLVFSNKCDLNRGHWGKVRSTAGGGRDYVGPPLLFLSFSHFVPPVGLVCLPARRLNTLHSLESLSRSKSSPVEV</sequence>
<evidence type="ECO:0000313" key="2">
    <source>
        <dbReference type="EMBL" id="KAK3767455.1"/>
    </source>
</evidence>
<proteinExistence type="predicted"/>
<reference evidence="2" key="1">
    <citation type="journal article" date="2023" name="G3 (Bethesda)">
        <title>A reference genome for the long-term kleptoplast-retaining sea slug Elysia crispata morphotype clarki.</title>
        <authorList>
            <person name="Eastman K.E."/>
            <person name="Pendleton A.L."/>
            <person name="Shaikh M.A."/>
            <person name="Suttiyut T."/>
            <person name="Ogas R."/>
            <person name="Tomko P."/>
            <person name="Gavelis G."/>
            <person name="Widhalm J.R."/>
            <person name="Wisecaver J.H."/>
        </authorList>
    </citation>
    <scope>NUCLEOTIDE SEQUENCE</scope>
    <source>
        <strain evidence="2">ECLA1</strain>
    </source>
</reference>
<feature type="compositionally biased region" description="Polar residues" evidence="1">
    <location>
        <begin position="7"/>
        <end position="23"/>
    </location>
</feature>
<evidence type="ECO:0000313" key="3">
    <source>
        <dbReference type="Proteomes" id="UP001283361"/>
    </source>
</evidence>
<name>A0AAE0ZDY9_9GAST</name>
<keyword evidence="3" id="KW-1185">Reference proteome</keyword>